<dbReference type="SUPFAM" id="SSF57756">
    <property type="entry name" value="Retrovirus zinc finger-like domains"/>
    <property type="match status" value="1"/>
</dbReference>
<dbReference type="Gene3D" id="4.10.60.10">
    <property type="entry name" value="Zinc finger, CCHC-type"/>
    <property type="match status" value="1"/>
</dbReference>
<dbReference type="InterPro" id="IPR036875">
    <property type="entry name" value="Znf_CCHC_sf"/>
</dbReference>
<evidence type="ECO:0000313" key="4">
    <source>
        <dbReference type="EMBL" id="CAG8529971.1"/>
    </source>
</evidence>
<dbReference type="SMART" id="SM00343">
    <property type="entry name" value="ZnF_C2HC"/>
    <property type="match status" value="1"/>
</dbReference>
<keyword evidence="1" id="KW-0479">Metal-binding</keyword>
<proteinExistence type="predicted"/>
<accession>A0A9N9AIS8</accession>
<sequence>MAHVKEPVDFLKDETCRDATAEAMRKTPKRHEQIGSLTKQVQEMLSKLTTMIREKKNTRNQSYRLTGCFNCGKQGHRARECPKPRRMPLQVANPHDTNLCEVENSDDEAYVATRSQH</sequence>
<protein>
    <submittedName>
        <fullName evidence="4">3269_t:CDS:1</fullName>
    </submittedName>
</protein>
<dbReference type="EMBL" id="CAJVPV010002567">
    <property type="protein sequence ID" value="CAG8529971.1"/>
    <property type="molecule type" value="Genomic_DNA"/>
</dbReference>
<evidence type="ECO:0000256" key="1">
    <source>
        <dbReference type="PROSITE-ProRule" id="PRU00047"/>
    </source>
</evidence>
<dbReference type="GO" id="GO:0003676">
    <property type="term" value="F:nucleic acid binding"/>
    <property type="evidence" value="ECO:0007669"/>
    <property type="project" value="InterPro"/>
</dbReference>
<reference evidence="4" key="1">
    <citation type="submission" date="2021-06" db="EMBL/GenBank/DDBJ databases">
        <authorList>
            <person name="Kallberg Y."/>
            <person name="Tangrot J."/>
            <person name="Rosling A."/>
        </authorList>
    </citation>
    <scope>NUCLEOTIDE SEQUENCE</scope>
    <source>
        <strain evidence="4">CL551</strain>
    </source>
</reference>
<evidence type="ECO:0000313" key="5">
    <source>
        <dbReference type="Proteomes" id="UP000789342"/>
    </source>
</evidence>
<organism evidence="4 5">
    <name type="scientific">Acaulospora morrowiae</name>
    <dbReference type="NCBI Taxonomy" id="94023"/>
    <lineage>
        <taxon>Eukaryota</taxon>
        <taxon>Fungi</taxon>
        <taxon>Fungi incertae sedis</taxon>
        <taxon>Mucoromycota</taxon>
        <taxon>Glomeromycotina</taxon>
        <taxon>Glomeromycetes</taxon>
        <taxon>Diversisporales</taxon>
        <taxon>Acaulosporaceae</taxon>
        <taxon>Acaulospora</taxon>
    </lineage>
</organism>
<keyword evidence="1" id="KW-0862">Zinc</keyword>
<dbReference type="OrthoDB" id="4778163at2759"/>
<evidence type="ECO:0000256" key="2">
    <source>
        <dbReference type="SAM" id="MobiDB-lite"/>
    </source>
</evidence>
<dbReference type="InterPro" id="IPR001878">
    <property type="entry name" value="Znf_CCHC"/>
</dbReference>
<dbReference type="Pfam" id="PF00098">
    <property type="entry name" value="zf-CCHC"/>
    <property type="match status" value="1"/>
</dbReference>
<gene>
    <name evidence="4" type="ORF">AMORRO_LOCUS4624</name>
</gene>
<dbReference type="PROSITE" id="PS50158">
    <property type="entry name" value="ZF_CCHC"/>
    <property type="match status" value="1"/>
</dbReference>
<dbReference type="GO" id="GO:0008270">
    <property type="term" value="F:zinc ion binding"/>
    <property type="evidence" value="ECO:0007669"/>
    <property type="project" value="UniProtKB-KW"/>
</dbReference>
<feature type="domain" description="CCHC-type" evidence="3">
    <location>
        <begin position="68"/>
        <end position="83"/>
    </location>
</feature>
<comment type="caution">
    <text evidence="4">The sequence shown here is derived from an EMBL/GenBank/DDBJ whole genome shotgun (WGS) entry which is preliminary data.</text>
</comment>
<dbReference type="AlphaFoldDB" id="A0A9N9AIS8"/>
<keyword evidence="5" id="KW-1185">Reference proteome</keyword>
<evidence type="ECO:0000259" key="3">
    <source>
        <dbReference type="PROSITE" id="PS50158"/>
    </source>
</evidence>
<feature type="region of interest" description="Disordered" evidence="2">
    <location>
        <begin position="74"/>
        <end position="99"/>
    </location>
</feature>
<name>A0A9N9AIS8_9GLOM</name>
<keyword evidence="1" id="KW-0863">Zinc-finger</keyword>
<dbReference type="Proteomes" id="UP000789342">
    <property type="component" value="Unassembled WGS sequence"/>
</dbReference>